<protein>
    <submittedName>
        <fullName evidence="1">9254_t:CDS:1</fullName>
    </submittedName>
</protein>
<dbReference type="OrthoDB" id="2143914at2759"/>
<organism evidence="1 2">
    <name type="scientific">Funneliformis geosporum</name>
    <dbReference type="NCBI Taxonomy" id="1117311"/>
    <lineage>
        <taxon>Eukaryota</taxon>
        <taxon>Fungi</taxon>
        <taxon>Fungi incertae sedis</taxon>
        <taxon>Mucoromycota</taxon>
        <taxon>Glomeromycotina</taxon>
        <taxon>Glomeromycetes</taxon>
        <taxon>Glomerales</taxon>
        <taxon>Glomeraceae</taxon>
        <taxon>Funneliformis</taxon>
    </lineage>
</organism>
<sequence>MTLFDEESDFLISYYMDLFYKLSDRFVIISELMPQYQPKQISNRWRDYLDPKLCKKSLTNEEKIFIIEQTPNYRKLDWICWKGLSSCLENKSGRRHSYNKIKNYWNANQRRQQKNLKKRTVHFLLNEENREKQHIKKKKVTYKNGGIPIASLLN</sequence>
<dbReference type="AlphaFoldDB" id="A0A9W4SLH0"/>
<keyword evidence="2" id="KW-1185">Reference proteome</keyword>
<evidence type="ECO:0000313" key="1">
    <source>
        <dbReference type="EMBL" id="CAI2172648.1"/>
    </source>
</evidence>
<accession>A0A9W4SLH0</accession>
<name>A0A9W4SLH0_9GLOM</name>
<reference evidence="1" key="1">
    <citation type="submission" date="2022-08" db="EMBL/GenBank/DDBJ databases">
        <authorList>
            <person name="Kallberg Y."/>
            <person name="Tangrot J."/>
            <person name="Rosling A."/>
        </authorList>
    </citation>
    <scope>NUCLEOTIDE SEQUENCE</scope>
    <source>
        <strain evidence="1">Wild A</strain>
    </source>
</reference>
<dbReference type="Proteomes" id="UP001153678">
    <property type="component" value="Unassembled WGS sequence"/>
</dbReference>
<proteinExistence type="predicted"/>
<dbReference type="InterPro" id="IPR009057">
    <property type="entry name" value="Homeodomain-like_sf"/>
</dbReference>
<gene>
    <name evidence="1" type="ORF">FWILDA_LOCUS5687</name>
</gene>
<evidence type="ECO:0000313" key="2">
    <source>
        <dbReference type="Proteomes" id="UP001153678"/>
    </source>
</evidence>
<dbReference type="Pfam" id="PF13921">
    <property type="entry name" value="Myb_DNA-bind_6"/>
    <property type="match status" value="1"/>
</dbReference>
<dbReference type="SUPFAM" id="SSF46689">
    <property type="entry name" value="Homeodomain-like"/>
    <property type="match status" value="1"/>
</dbReference>
<dbReference type="EMBL" id="CAMKVN010000965">
    <property type="protein sequence ID" value="CAI2172648.1"/>
    <property type="molecule type" value="Genomic_DNA"/>
</dbReference>
<comment type="caution">
    <text evidence="1">The sequence shown here is derived from an EMBL/GenBank/DDBJ whole genome shotgun (WGS) entry which is preliminary data.</text>
</comment>